<feature type="binding site" evidence="2">
    <location>
        <position position="253"/>
    </location>
    <ligand>
        <name>L-histidine</name>
        <dbReference type="ChEBI" id="CHEBI:57595"/>
    </ligand>
</feature>
<name>A0A4P2VBM7_9ARCH</name>
<dbReference type="OrthoDB" id="8659at2157"/>
<dbReference type="InterPro" id="IPR036621">
    <property type="entry name" value="Anticodon-bd_dom_sf"/>
</dbReference>
<evidence type="ECO:0000256" key="1">
    <source>
        <dbReference type="ARBA" id="ARBA00017399"/>
    </source>
</evidence>
<dbReference type="GeneID" id="55583897"/>
<evidence type="ECO:0000313" key="4">
    <source>
        <dbReference type="EMBL" id="BBE41491.1"/>
    </source>
</evidence>
<dbReference type="GO" id="GO:0004821">
    <property type="term" value="F:histidine-tRNA ligase activity"/>
    <property type="evidence" value="ECO:0007669"/>
    <property type="project" value="TreeGrafter"/>
</dbReference>
<dbReference type="InterPro" id="IPR006195">
    <property type="entry name" value="aa-tRNA-synth_II"/>
</dbReference>
<protein>
    <recommendedName>
        <fullName evidence="1">Histidine--tRNA ligase</fullName>
    </recommendedName>
</protein>
<organism evidence="4 5">
    <name type="scientific">Conexivisphaera calida</name>
    <dbReference type="NCBI Taxonomy" id="1874277"/>
    <lineage>
        <taxon>Archaea</taxon>
        <taxon>Nitrososphaerota</taxon>
        <taxon>Conexivisphaeria</taxon>
        <taxon>Conexivisphaerales</taxon>
        <taxon>Conexivisphaeraceae</taxon>
        <taxon>Conexivisphaera</taxon>
    </lineage>
</organism>
<evidence type="ECO:0000256" key="2">
    <source>
        <dbReference type="PIRSR" id="PIRSR001549-1"/>
    </source>
</evidence>
<dbReference type="InterPro" id="IPR004516">
    <property type="entry name" value="HisRS/HisZ"/>
</dbReference>
<dbReference type="EMBL" id="AP018732">
    <property type="protein sequence ID" value="BBE41491.1"/>
    <property type="molecule type" value="Genomic_DNA"/>
</dbReference>
<feature type="binding site" evidence="2">
    <location>
        <begin position="79"/>
        <end position="81"/>
    </location>
    <ligand>
        <name>L-histidine</name>
        <dbReference type="ChEBI" id="CHEBI:57595"/>
    </ligand>
</feature>
<gene>
    <name evidence="4" type="ORF">NAS2_0078</name>
</gene>
<keyword evidence="4" id="KW-0030">Aminoacyl-tRNA synthetase</keyword>
<dbReference type="KEGG" id="ccai:NAS2_0078"/>
<dbReference type="Gene3D" id="3.40.50.800">
    <property type="entry name" value="Anticodon-binding domain"/>
    <property type="match status" value="1"/>
</dbReference>
<keyword evidence="4" id="KW-0436">Ligase</keyword>
<dbReference type="SUPFAM" id="SSF55681">
    <property type="entry name" value="Class II aaRS and biotin synthetases"/>
    <property type="match status" value="1"/>
</dbReference>
<dbReference type="Proteomes" id="UP000509448">
    <property type="component" value="Chromosome"/>
</dbReference>
<dbReference type="PIRSF" id="PIRSF001549">
    <property type="entry name" value="His-tRNA_synth"/>
    <property type="match status" value="1"/>
</dbReference>
<sequence>MTELRLPRGLRDYAPENYELLELVRDAFVEEATLHGFQMMEPSSLELLSTLEAKSGPNVRDEIYHFVDKGGREVGLRFDLTVGLTRYYCSDRSLPKDLRLAAFADVWRYDEPQRGRYRWFYQWDVEIFGPRSPLADLEIVLLSNDLLSRLKVEVEFVVNDRKLTESIIRESGGENLSEEAVVEAFRALDKLDKRTKEDVMREYELKGHDPEILESVINRAESGDYELTDRLMKITALLRDMKVPFRVDPRLARGLDYYDSFVFEAKSTTHAELGSLVGGGRYDILTRIFGRPDSGATGAGGGVDRIVEAMRGIPRVRRKEVAVVYPSESEGYAVIVAETLRREGIAVHLPIHDKEVSIQRAFQDAAKKYDVLVMAGPKEAADGVVRIKMGPGDEILVPLRDAARELATTLGVWGKQ</sequence>
<feature type="binding site" evidence="2">
    <location>
        <begin position="257"/>
        <end position="258"/>
    </location>
    <ligand>
        <name>L-histidine</name>
        <dbReference type="ChEBI" id="CHEBI:57595"/>
    </ligand>
</feature>
<evidence type="ECO:0000259" key="3">
    <source>
        <dbReference type="PROSITE" id="PS50862"/>
    </source>
</evidence>
<dbReference type="GO" id="GO:0006427">
    <property type="term" value="P:histidyl-tRNA aminoacylation"/>
    <property type="evidence" value="ECO:0007669"/>
    <property type="project" value="TreeGrafter"/>
</dbReference>
<accession>A0A4P2VBM7</accession>
<feature type="binding site" evidence="2">
    <location>
        <position position="122"/>
    </location>
    <ligand>
        <name>L-histidine</name>
        <dbReference type="ChEBI" id="CHEBI:57595"/>
    </ligand>
</feature>
<keyword evidence="5" id="KW-1185">Reference proteome</keyword>
<dbReference type="SUPFAM" id="SSF52954">
    <property type="entry name" value="Class II aaRS ABD-related"/>
    <property type="match status" value="1"/>
</dbReference>
<feature type="domain" description="Aminoacyl-transfer RNA synthetases class-II family profile" evidence="3">
    <location>
        <begin position="19"/>
        <end position="326"/>
    </location>
</feature>
<feature type="binding site" evidence="2">
    <location>
        <position position="126"/>
    </location>
    <ligand>
        <name>L-histidine</name>
        <dbReference type="ChEBI" id="CHEBI:57595"/>
    </ligand>
</feature>
<dbReference type="GO" id="GO:0005737">
    <property type="term" value="C:cytoplasm"/>
    <property type="evidence" value="ECO:0007669"/>
    <property type="project" value="InterPro"/>
</dbReference>
<dbReference type="PANTHER" id="PTHR43707:SF1">
    <property type="entry name" value="HISTIDINE--TRNA LIGASE, MITOCHONDRIAL-RELATED"/>
    <property type="match status" value="1"/>
</dbReference>
<proteinExistence type="predicted"/>
<dbReference type="PROSITE" id="PS50862">
    <property type="entry name" value="AA_TRNA_LIGASE_II"/>
    <property type="match status" value="1"/>
</dbReference>
<dbReference type="RefSeq" id="WP_174447837.1">
    <property type="nucleotide sequence ID" value="NZ_AP018732.1"/>
</dbReference>
<evidence type="ECO:0000313" key="5">
    <source>
        <dbReference type="Proteomes" id="UP000509448"/>
    </source>
</evidence>
<dbReference type="InterPro" id="IPR041715">
    <property type="entry name" value="HisRS-like_core"/>
</dbReference>
<dbReference type="InterPro" id="IPR045864">
    <property type="entry name" value="aa-tRNA-synth_II/BPL/LPL"/>
</dbReference>
<feature type="binding site" evidence="2">
    <location>
        <position position="108"/>
    </location>
    <ligand>
        <name>L-histidine</name>
        <dbReference type="ChEBI" id="CHEBI:57595"/>
    </ligand>
</feature>
<dbReference type="AlphaFoldDB" id="A0A4P2VBM7"/>
<reference evidence="4 5" key="1">
    <citation type="journal article" date="2019" name="ISME J.">
        <title>Isolation and characterization of a thermophilic sulfur- and iron-reducing thaumarchaeote from a terrestrial acidic hot spring.</title>
        <authorList>
            <person name="Kato S."/>
            <person name="Itoh T."/>
            <person name="Yuki M."/>
            <person name="Nagamori M."/>
            <person name="Ohnishi M."/>
            <person name="Uematsu K."/>
            <person name="Suzuki K."/>
            <person name="Takashina T."/>
            <person name="Ohkuma M."/>
        </authorList>
    </citation>
    <scope>NUCLEOTIDE SEQUENCE [LARGE SCALE GENOMIC DNA]</scope>
    <source>
        <strain evidence="4 5">NAS-02</strain>
    </source>
</reference>
<dbReference type="CDD" id="cd00773">
    <property type="entry name" value="HisRS-like_core"/>
    <property type="match status" value="1"/>
</dbReference>
<dbReference type="PANTHER" id="PTHR43707">
    <property type="entry name" value="HISTIDYL-TRNA SYNTHETASE"/>
    <property type="match status" value="1"/>
</dbReference>
<dbReference type="Gene3D" id="3.30.930.10">
    <property type="entry name" value="Bira Bifunctional Protein, Domain 2"/>
    <property type="match status" value="1"/>
</dbReference>
<dbReference type="Pfam" id="PF13393">
    <property type="entry name" value="tRNA-synt_His"/>
    <property type="match status" value="1"/>
</dbReference>